<name>A0A1H9E552_9LACT</name>
<comment type="catalytic activity">
    <reaction evidence="7">
        <text>UDP-N-acetyl-alpha-D-muramoyl-L-alanyl-gamma-D-glutamyl-L-lysyl-D-alanyl-D-alanine + di-trans,octa-cis-undecaprenyl phosphate = Mur2Ac(oyl-L-Ala-gamma-D-Glu-L-Lys-D-Ala-D-Ala)-di-trans,octa-cis-undecaprenyl diphosphate + UMP</text>
        <dbReference type="Rhea" id="RHEA:21920"/>
        <dbReference type="ChEBI" id="CHEBI:57865"/>
        <dbReference type="ChEBI" id="CHEBI:60032"/>
        <dbReference type="ChEBI" id="CHEBI:60392"/>
        <dbReference type="ChEBI" id="CHEBI:70758"/>
        <dbReference type="EC" id="2.7.8.13"/>
    </reaction>
</comment>
<dbReference type="HAMAP" id="MF_00038">
    <property type="entry name" value="MraY"/>
    <property type="match status" value="1"/>
</dbReference>
<comment type="cofactor">
    <cofactor evidence="7 9">
        <name>Mg(2+)</name>
        <dbReference type="ChEBI" id="CHEBI:18420"/>
    </cofactor>
</comment>
<feature type="transmembrane region" description="Helical" evidence="7">
    <location>
        <begin position="222"/>
        <end position="243"/>
    </location>
</feature>
<keyword evidence="6 7" id="KW-0472">Membrane</keyword>
<evidence type="ECO:0000313" key="10">
    <source>
        <dbReference type="EMBL" id="SEQ20038.1"/>
    </source>
</evidence>
<keyword evidence="7" id="KW-0131">Cell cycle</keyword>
<dbReference type="RefSeq" id="WP_092571903.1">
    <property type="nucleotide sequence ID" value="NZ_FOEN01000006.1"/>
</dbReference>
<sequence>MVNFLWLILAMLLTWLLMPQFISFFQAKKLGQTTREEGPLWHEAKTGTPTMGGTVFISLSILVMLLMLIFTQEIIWPSLTLLLTLFLFGLIGFVDDFISIFKKQNEGLKAKQKFALQIIFALLVSLFAIMGGQTLTVPLFNYQITQLWLIVPFAIIWINGFSNAVNLTDGLDGLATSLNIIAYATYACLSFIEGEWLLGQSCLIVVGSLIAFLYYNRKPARIFMGDVGSLALGAGLAVVSLLLNNPWSLIIVGIVFVIETLSVILQVWSFKTRGKRIFKMSPIHHHFEIIGWSENKVVLRFCLVGFLASLLILVLNVL</sequence>
<evidence type="ECO:0000256" key="4">
    <source>
        <dbReference type="ARBA" id="ARBA00022692"/>
    </source>
</evidence>
<dbReference type="GO" id="GO:0008963">
    <property type="term" value="F:phospho-N-acetylmuramoyl-pentapeptide-transferase activity"/>
    <property type="evidence" value="ECO:0007669"/>
    <property type="project" value="UniProtKB-UniRule"/>
</dbReference>
<dbReference type="Pfam" id="PF00953">
    <property type="entry name" value="Glycos_transf_4"/>
    <property type="match status" value="1"/>
</dbReference>
<dbReference type="InterPro" id="IPR003524">
    <property type="entry name" value="PNAcMuramoyl-5peptid_Trfase"/>
</dbReference>
<dbReference type="PANTHER" id="PTHR22926">
    <property type="entry name" value="PHOSPHO-N-ACETYLMURAMOYL-PENTAPEPTIDE-TRANSFERASE"/>
    <property type="match status" value="1"/>
</dbReference>
<dbReference type="GO" id="GO:0046872">
    <property type="term" value="F:metal ion binding"/>
    <property type="evidence" value="ECO:0007669"/>
    <property type="project" value="UniProtKB-KW"/>
</dbReference>
<keyword evidence="4 7" id="KW-0812">Transmembrane</keyword>
<keyword evidence="3 7" id="KW-0808">Transferase</keyword>
<dbReference type="GO" id="GO:0071555">
    <property type="term" value="P:cell wall organization"/>
    <property type="evidence" value="ECO:0007669"/>
    <property type="project" value="UniProtKB-KW"/>
</dbReference>
<dbReference type="EMBL" id="FOEN01000006">
    <property type="protein sequence ID" value="SEQ20038.1"/>
    <property type="molecule type" value="Genomic_DNA"/>
</dbReference>
<feature type="transmembrane region" description="Helical" evidence="7">
    <location>
        <begin position="144"/>
        <end position="161"/>
    </location>
</feature>
<evidence type="ECO:0000256" key="5">
    <source>
        <dbReference type="ARBA" id="ARBA00022989"/>
    </source>
</evidence>
<feature type="transmembrane region" description="Helical" evidence="7">
    <location>
        <begin position="6"/>
        <end position="25"/>
    </location>
</feature>
<dbReference type="PANTHER" id="PTHR22926:SF5">
    <property type="entry name" value="PHOSPHO-N-ACETYLMURAMOYL-PENTAPEPTIDE-TRANSFERASE HOMOLOG"/>
    <property type="match status" value="1"/>
</dbReference>
<protein>
    <recommendedName>
        <fullName evidence="7 8">Phospho-N-acetylmuramoyl-pentapeptide-transferase</fullName>
        <ecNumber evidence="7 8">2.7.8.13</ecNumber>
    </recommendedName>
    <alternativeName>
        <fullName evidence="7">UDP-MurNAc-pentapeptide phosphotransferase</fullName>
    </alternativeName>
</protein>
<evidence type="ECO:0000256" key="2">
    <source>
        <dbReference type="ARBA" id="ARBA00005583"/>
    </source>
</evidence>
<keyword evidence="7" id="KW-0961">Cell wall biogenesis/degradation</keyword>
<reference evidence="10 11" key="1">
    <citation type="submission" date="2016-10" db="EMBL/GenBank/DDBJ databases">
        <authorList>
            <person name="de Groot N.N."/>
        </authorList>
    </citation>
    <scope>NUCLEOTIDE SEQUENCE [LARGE SCALE GENOMIC DNA]</scope>
    <source>
        <strain evidence="10 11">DSM 15695</strain>
    </source>
</reference>
<feature type="transmembrane region" description="Helical" evidence="7">
    <location>
        <begin position="74"/>
        <end position="94"/>
    </location>
</feature>
<feature type="binding site" evidence="9">
    <location>
        <position position="226"/>
    </location>
    <ligand>
        <name>Mg(2+)</name>
        <dbReference type="ChEBI" id="CHEBI:18420"/>
    </ligand>
</feature>
<keyword evidence="7" id="KW-0132">Cell division</keyword>
<comment type="similarity">
    <text evidence="2 7">Belongs to the glycosyltransferase 4 family. MraY subfamily.</text>
</comment>
<proteinExistence type="inferred from homology"/>
<evidence type="ECO:0000256" key="8">
    <source>
        <dbReference type="NCBIfam" id="TIGR00445"/>
    </source>
</evidence>
<keyword evidence="7 9" id="KW-0460">Magnesium</keyword>
<feature type="transmembrane region" description="Helical" evidence="7">
    <location>
        <begin position="249"/>
        <end position="270"/>
    </location>
</feature>
<comment type="function">
    <text evidence="7">Catalyzes the initial step of the lipid cycle reactions in the biosynthesis of the cell wall peptidoglycan: transfers peptidoglycan precursor phospho-MurNAc-pentapeptide from UDP-MurNAc-pentapeptide onto the lipid carrier undecaprenyl phosphate, yielding undecaprenyl-pyrophosphoryl-MurNAc-pentapeptide, known as lipid I.</text>
</comment>
<dbReference type="STRING" id="89093.SAMN04488558_10687"/>
<dbReference type="Proteomes" id="UP000198833">
    <property type="component" value="Unassembled WGS sequence"/>
</dbReference>
<dbReference type="InterPro" id="IPR018480">
    <property type="entry name" value="PNAcMuramoyl-5peptid_Trfase_CS"/>
</dbReference>
<gene>
    <name evidence="7" type="primary">mraY</name>
    <name evidence="10" type="ORF">SAMN04488558_10687</name>
</gene>
<evidence type="ECO:0000256" key="3">
    <source>
        <dbReference type="ARBA" id="ARBA00022679"/>
    </source>
</evidence>
<comment type="subcellular location">
    <subcellularLocation>
        <location evidence="7">Cell membrane</location>
        <topology evidence="7">Multi-pass membrane protein</topology>
    </subcellularLocation>
    <subcellularLocation>
        <location evidence="1">Membrane</location>
        <topology evidence="1">Multi-pass membrane protein</topology>
    </subcellularLocation>
</comment>
<dbReference type="OrthoDB" id="9805475at2"/>
<evidence type="ECO:0000256" key="9">
    <source>
        <dbReference type="PIRSR" id="PIRSR600715-1"/>
    </source>
</evidence>
<dbReference type="CDD" id="cd06852">
    <property type="entry name" value="GT_MraY"/>
    <property type="match status" value="1"/>
</dbReference>
<feature type="transmembrane region" description="Helical" evidence="7">
    <location>
        <begin position="173"/>
        <end position="192"/>
    </location>
</feature>
<organism evidence="10 11">
    <name type="scientific">Ignavigranum ruoffiae</name>
    <dbReference type="NCBI Taxonomy" id="89093"/>
    <lineage>
        <taxon>Bacteria</taxon>
        <taxon>Bacillati</taxon>
        <taxon>Bacillota</taxon>
        <taxon>Bacilli</taxon>
        <taxon>Lactobacillales</taxon>
        <taxon>Aerococcaceae</taxon>
        <taxon>Ignavigranum</taxon>
    </lineage>
</organism>
<evidence type="ECO:0000256" key="6">
    <source>
        <dbReference type="ARBA" id="ARBA00023136"/>
    </source>
</evidence>
<accession>A0A1H9E552</accession>
<feature type="transmembrane region" description="Helical" evidence="7">
    <location>
        <begin position="114"/>
        <end position="132"/>
    </location>
</feature>
<feature type="binding site" evidence="9">
    <location>
        <position position="166"/>
    </location>
    <ligand>
        <name>Mg(2+)</name>
        <dbReference type="ChEBI" id="CHEBI:18420"/>
    </ligand>
</feature>
<dbReference type="AlphaFoldDB" id="A0A1H9E552"/>
<feature type="transmembrane region" description="Helical" evidence="7">
    <location>
        <begin position="297"/>
        <end position="317"/>
    </location>
</feature>
<dbReference type="EC" id="2.7.8.13" evidence="7 8"/>
<dbReference type="GO" id="GO:0005886">
    <property type="term" value="C:plasma membrane"/>
    <property type="evidence" value="ECO:0007669"/>
    <property type="project" value="UniProtKB-SubCell"/>
</dbReference>
<keyword evidence="11" id="KW-1185">Reference proteome</keyword>
<evidence type="ECO:0000256" key="1">
    <source>
        <dbReference type="ARBA" id="ARBA00004141"/>
    </source>
</evidence>
<dbReference type="GO" id="GO:0008360">
    <property type="term" value="P:regulation of cell shape"/>
    <property type="evidence" value="ECO:0007669"/>
    <property type="project" value="UniProtKB-KW"/>
</dbReference>
<dbReference type="NCBIfam" id="TIGR00445">
    <property type="entry name" value="mraY"/>
    <property type="match status" value="1"/>
</dbReference>
<keyword evidence="7 9" id="KW-0479">Metal-binding</keyword>
<keyword evidence="7" id="KW-0573">Peptidoglycan synthesis</keyword>
<evidence type="ECO:0000313" key="11">
    <source>
        <dbReference type="Proteomes" id="UP000198833"/>
    </source>
</evidence>
<keyword evidence="7" id="KW-0133">Cell shape</keyword>
<dbReference type="InterPro" id="IPR000715">
    <property type="entry name" value="Glycosyl_transferase_4"/>
</dbReference>
<feature type="transmembrane region" description="Helical" evidence="7">
    <location>
        <begin position="198"/>
        <end position="215"/>
    </location>
</feature>
<keyword evidence="7" id="KW-1003">Cell membrane</keyword>
<dbReference type="GO" id="GO:0009252">
    <property type="term" value="P:peptidoglycan biosynthetic process"/>
    <property type="evidence" value="ECO:0007669"/>
    <property type="project" value="UniProtKB-UniRule"/>
</dbReference>
<feature type="transmembrane region" description="Helical" evidence="7">
    <location>
        <begin position="46"/>
        <end position="68"/>
    </location>
</feature>
<evidence type="ECO:0000256" key="7">
    <source>
        <dbReference type="HAMAP-Rule" id="MF_00038"/>
    </source>
</evidence>
<dbReference type="UniPathway" id="UPA00219"/>
<comment type="pathway">
    <text evidence="7">Cell wall biogenesis; peptidoglycan biosynthesis.</text>
</comment>
<dbReference type="PROSITE" id="PS01348">
    <property type="entry name" value="MRAY_2"/>
    <property type="match status" value="1"/>
</dbReference>
<keyword evidence="5 7" id="KW-1133">Transmembrane helix</keyword>
<dbReference type="GO" id="GO:0051301">
    <property type="term" value="P:cell division"/>
    <property type="evidence" value="ECO:0007669"/>
    <property type="project" value="UniProtKB-KW"/>
</dbReference>